<evidence type="ECO:0000256" key="4">
    <source>
        <dbReference type="ARBA" id="ARBA00022691"/>
    </source>
</evidence>
<dbReference type="InterPro" id="IPR015507">
    <property type="entry name" value="rRNA-MeTfrase_E"/>
</dbReference>
<dbReference type="InterPro" id="IPR029063">
    <property type="entry name" value="SAM-dependent_MTases_sf"/>
</dbReference>
<dbReference type="EC" id="2.1.1.166" evidence="6"/>
<keyword evidence="1" id="KW-0698">rRNA processing</keyword>
<feature type="active site" description="Proton acceptor" evidence="11">
    <location>
        <position position="158"/>
    </location>
</feature>
<proteinExistence type="predicted"/>
<keyword evidence="4 11" id="KW-0949">S-adenosyl-L-methionine</keyword>
<evidence type="ECO:0000256" key="9">
    <source>
        <dbReference type="ARBA" id="ARBA00042745"/>
    </source>
</evidence>
<sequence length="201" mass="23151">MSTFEFQDHYFKKAKKEGFMARSVFKLEEIQNKFHIFDKHTKTILDIGCAPGSRIQYAVSQMKKNNTTNYKILWVDLKDVNLNLPGVKTYKADISDVELIKSILAENNIEKVDLIQSDMAPNTIGVGDVDAMRLFELLEYVKPIIKNLLKPEGKFAIKVFMGPGFEEFVKEMKTLYGGKHIKTLKPLSCRKESKEIYVVKY</sequence>
<organism evidence="13">
    <name type="scientific">uncultured bacterium</name>
    <name type="common">gcode 4</name>
    <dbReference type="NCBI Taxonomy" id="1234023"/>
    <lineage>
        <taxon>Bacteria</taxon>
        <taxon>environmental samples</taxon>
    </lineage>
</organism>
<dbReference type="PIRSF" id="PIRSF005461">
    <property type="entry name" value="23S_rRNA_mtase"/>
    <property type="match status" value="1"/>
</dbReference>
<evidence type="ECO:0000256" key="10">
    <source>
        <dbReference type="ARBA" id="ARBA00048970"/>
    </source>
</evidence>
<dbReference type="GO" id="GO:0008650">
    <property type="term" value="F:rRNA (uridine-2'-O-)-methyltransferase activity"/>
    <property type="evidence" value="ECO:0007669"/>
    <property type="project" value="TreeGrafter"/>
</dbReference>
<evidence type="ECO:0000256" key="5">
    <source>
        <dbReference type="ARBA" id="ARBA00037569"/>
    </source>
</evidence>
<dbReference type="EMBL" id="AMFJ01036187">
    <property type="protein sequence ID" value="EKD24628.1"/>
    <property type="molecule type" value="Genomic_DNA"/>
</dbReference>
<dbReference type="InterPro" id="IPR050082">
    <property type="entry name" value="RNA_methyltr_RlmE"/>
</dbReference>
<accession>K1XW24</accession>
<comment type="function">
    <text evidence="5">Specifically methylates the uridine in position 2552 of 23S rRNA at the 2'-O position of the ribose in the fully assembled 50S ribosomal subunit.</text>
</comment>
<evidence type="ECO:0000256" key="6">
    <source>
        <dbReference type="ARBA" id="ARBA00038861"/>
    </source>
</evidence>
<comment type="catalytic activity">
    <reaction evidence="10">
        <text>uridine(2552) in 23S rRNA + S-adenosyl-L-methionine = 2'-O-methyluridine(2552) in 23S rRNA + S-adenosyl-L-homocysteine + H(+)</text>
        <dbReference type="Rhea" id="RHEA:42720"/>
        <dbReference type="Rhea" id="RHEA-COMP:10202"/>
        <dbReference type="Rhea" id="RHEA-COMP:10203"/>
        <dbReference type="ChEBI" id="CHEBI:15378"/>
        <dbReference type="ChEBI" id="CHEBI:57856"/>
        <dbReference type="ChEBI" id="CHEBI:59789"/>
        <dbReference type="ChEBI" id="CHEBI:65315"/>
        <dbReference type="ChEBI" id="CHEBI:74478"/>
        <dbReference type="EC" id="2.1.1.166"/>
    </reaction>
</comment>
<evidence type="ECO:0000256" key="1">
    <source>
        <dbReference type="ARBA" id="ARBA00022552"/>
    </source>
</evidence>
<dbReference type="InterPro" id="IPR002877">
    <property type="entry name" value="RNA_MeTrfase_FtsJ_dom"/>
</dbReference>
<name>K1XW24_9BACT</name>
<evidence type="ECO:0000256" key="8">
    <source>
        <dbReference type="ARBA" id="ARBA00041995"/>
    </source>
</evidence>
<evidence type="ECO:0000259" key="12">
    <source>
        <dbReference type="Pfam" id="PF01728"/>
    </source>
</evidence>
<evidence type="ECO:0000256" key="7">
    <source>
        <dbReference type="ARBA" id="ARBA00041129"/>
    </source>
</evidence>
<dbReference type="Pfam" id="PF01728">
    <property type="entry name" value="FtsJ"/>
    <property type="match status" value="1"/>
</dbReference>
<reference evidence="13" key="1">
    <citation type="journal article" date="2012" name="Science">
        <title>Fermentation, hydrogen, and sulfur metabolism in multiple uncultivated bacterial phyla.</title>
        <authorList>
            <person name="Wrighton K.C."/>
            <person name="Thomas B.C."/>
            <person name="Sharon I."/>
            <person name="Miller C.S."/>
            <person name="Castelle C.J."/>
            <person name="VerBerkmoes N.C."/>
            <person name="Wilkins M.J."/>
            <person name="Hettich R.L."/>
            <person name="Lipton M.S."/>
            <person name="Williams K.H."/>
            <person name="Long P.E."/>
            <person name="Banfield J.F."/>
        </authorList>
    </citation>
    <scope>NUCLEOTIDE SEQUENCE [LARGE SCALE GENOMIC DNA]</scope>
</reference>
<dbReference type="AlphaFoldDB" id="K1XW24"/>
<gene>
    <name evidence="13" type="ORF">ACD_80C00180G0002</name>
</gene>
<protein>
    <recommendedName>
        <fullName evidence="7">Ribosomal RNA large subunit methyltransferase E</fullName>
        <ecNumber evidence="6">2.1.1.166</ecNumber>
    </recommendedName>
    <alternativeName>
        <fullName evidence="9">23S rRNA Um2552 methyltransferase</fullName>
    </alternativeName>
    <alternativeName>
        <fullName evidence="8">rRNA (uridine-2'-O-)-methyltransferase</fullName>
    </alternativeName>
</protein>
<dbReference type="SUPFAM" id="SSF53335">
    <property type="entry name" value="S-adenosyl-L-methionine-dependent methyltransferases"/>
    <property type="match status" value="1"/>
</dbReference>
<evidence type="ECO:0000313" key="13">
    <source>
        <dbReference type="EMBL" id="EKD24628.1"/>
    </source>
</evidence>
<feature type="domain" description="Ribosomal RNA methyltransferase FtsJ" evidence="12">
    <location>
        <begin position="19"/>
        <end position="199"/>
    </location>
</feature>
<dbReference type="Gene3D" id="3.40.50.150">
    <property type="entry name" value="Vaccinia Virus protein VP39"/>
    <property type="match status" value="1"/>
</dbReference>
<evidence type="ECO:0000256" key="11">
    <source>
        <dbReference type="PIRSR" id="PIRSR005461-1"/>
    </source>
</evidence>
<dbReference type="PANTHER" id="PTHR10920">
    <property type="entry name" value="RIBOSOMAL RNA METHYLTRANSFERASE"/>
    <property type="match status" value="1"/>
</dbReference>
<dbReference type="PANTHER" id="PTHR10920:SF18">
    <property type="entry name" value="RRNA METHYLTRANSFERASE 2, MITOCHONDRIAL"/>
    <property type="match status" value="1"/>
</dbReference>
<keyword evidence="2" id="KW-0489">Methyltransferase</keyword>
<comment type="caution">
    <text evidence="13">The sequence shown here is derived from an EMBL/GenBank/DDBJ whole genome shotgun (WGS) entry which is preliminary data.</text>
</comment>
<evidence type="ECO:0000256" key="3">
    <source>
        <dbReference type="ARBA" id="ARBA00022679"/>
    </source>
</evidence>
<keyword evidence="3" id="KW-0808">Transferase</keyword>
<evidence type="ECO:0000256" key="2">
    <source>
        <dbReference type="ARBA" id="ARBA00022603"/>
    </source>
</evidence>